<dbReference type="Pfam" id="PF13229">
    <property type="entry name" value="Beta_helix"/>
    <property type="match status" value="2"/>
</dbReference>
<dbReference type="STRING" id="388280.SAMN04488057_105304"/>
<dbReference type="NCBIfam" id="TIGR04183">
    <property type="entry name" value="Por_Secre_tail"/>
    <property type="match status" value="1"/>
</dbReference>
<dbReference type="Proteomes" id="UP000184513">
    <property type="component" value="Unassembled WGS sequence"/>
</dbReference>
<dbReference type="SUPFAM" id="SSF49785">
    <property type="entry name" value="Galactose-binding domain-like"/>
    <property type="match status" value="3"/>
</dbReference>
<dbReference type="InterPro" id="IPR039448">
    <property type="entry name" value="Beta_helix"/>
</dbReference>
<dbReference type="Pfam" id="PF11721">
    <property type="entry name" value="Malectin"/>
    <property type="match status" value="3"/>
</dbReference>
<organism evidence="4 5">
    <name type="scientific">Cyclobacterium lianum</name>
    <dbReference type="NCBI Taxonomy" id="388280"/>
    <lineage>
        <taxon>Bacteria</taxon>
        <taxon>Pseudomonadati</taxon>
        <taxon>Bacteroidota</taxon>
        <taxon>Cytophagia</taxon>
        <taxon>Cytophagales</taxon>
        <taxon>Cyclobacteriaceae</taxon>
        <taxon>Cyclobacterium</taxon>
    </lineage>
</organism>
<protein>
    <submittedName>
        <fullName evidence="4">Por secretion system C-terminal sorting domain-containing protein</fullName>
    </submittedName>
</protein>
<dbReference type="InterPro" id="IPR026444">
    <property type="entry name" value="Secre_tail"/>
</dbReference>
<dbReference type="Gene3D" id="2.60.120.260">
    <property type="entry name" value="Galactose-binding domain-like"/>
    <property type="match status" value="1"/>
</dbReference>
<dbReference type="InterPro" id="IPR012334">
    <property type="entry name" value="Pectin_lyas_fold"/>
</dbReference>
<dbReference type="PANTHER" id="PTHR36453:SF1">
    <property type="entry name" value="RIGHT HANDED BETA HELIX DOMAIN-CONTAINING PROTEIN"/>
    <property type="match status" value="1"/>
</dbReference>
<dbReference type="OrthoDB" id="976933at2"/>
<gene>
    <name evidence="4" type="ORF">SAMN04488057_105304</name>
</gene>
<dbReference type="Gene3D" id="2.160.20.10">
    <property type="entry name" value="Single-stranded right-handed beta-helix, Pectin lyase-like"/>
    <property type="match status" value="2"/>
</dbReference>
<feature type="domain" description="Right handed beta helix" evidence="2">
    <location>
        <begin position="277"/>
        <end position="373"/>
    </location>
</feature>
<evidence type="ECO:0000259" key="2">
    <source>
        <dbReference type="Pfam" id="PF13229"/>
    </source>
</evidence>
<dbReference type="InterPro" id="IPR006626">
    <property type="entry name" value="PbH1"/>
</dbReference>
<dbReference type="InterPro" id="IPR011050">
    <property type="entry name" value="Pectin_lyase_fold/virulence"/>
</dbReference>
<dbReference type="InterPro" id="IPR021720">
    <property type="entry name" value="Malectin_dom"/>
</dbReference>
<dbReference type="InterPro" id="IPR008979">
    <property type="entry name" value="Galactose-bd-like_sf"/>
</dbReference>
<dbReference type="Gene3D" id="2.60.120.430">
    <property type="entry name" value="Galactose-binding lectin"/>
    <property type="match status" value="3"/>
</dbReference>
<evidence type="ECO:0000313" key="5">
    <source>
        <dbReference type="Proteomes" id="UP000184513"/>
    </source>
</evidence>
<feature type="domain" description="Secretion system C-terminal sorting" evidence="3">
    <location>
        <begin position="1564"/>
        <end position="1640"/>
    </location>
</feature>
<feature type="domain" description="Right handed beta helix" evidence="2">
    <location>
        <begin position="374"/>
        <end position="534"/>
    </location>
</feature>
<reference evidence="4 5" key="1">
    <citation type="submission" date="2016-11" db="EMBL/GenBank/DDBJ databases">
        <authorList>
            <person name="Jaros S."/>
            <person name="Januszkiewicz K."/>
            <person name="Wedrychowicz H."/>
        </authorList>
    </citation>
    <scope>NUCLEOTIDE SEQUENCE [LARGE SCALE GENOMIC DNA]</scope>
    <source>
        <strain evidence="4 5">CGMCC 1.6102</strain>
    </source>
</reference>
<dbReference type="Gene3D" id="2.60.40.10">
    <property type="entry name" value="Immunoglobulins"/>
    <property type="match status" value="2"/>
</dbReference>
<dbReference type="SUPFAM" id="SSF51126">
    <property type="entry name" value="Pectin lyase-like"/>
    <property type="match status" value="1"/>
</dbReference>
<feature type="domain" description="Malectin" evidence="1">
    <location>
        <begin position="1219"/>
        <end position="1345"/>
    </location>
</feature>
<proteinExistence type="predicted"/>
<name>A0A1M7NGG7_9BACT</name>
<dbReference type="Pfam" id="PF17957">
    <property type="entry name" value="Big_7"/>
    <property type="match status" value="1"/>
</dbReference>
<evidence type="ECO:0000259" key="1">
    <source>
        <dbReference type="Pfam" id="PF11721"/>
    </source>
</evidence>
<dbReference type="EMBL" id="FRCY01000005">
    <property type="protein sequence ID" value="SHN02783.1"/>
    <property type="molecule type" value="Genomic_DNA"/>
</dbReference>
<keyword evidence="5" id="KW-1185">Reference proteome</keyword>
<dbReference type="RefSeq" id="WP_073094530.1">
    <property type="nucleotide sequence ID" value="NZ_FRCY01000005.1"/>
</dbReference>
<feature type="domain" description="Malectin" evidence="1">
    <location>
        <begin position="1368"/>
        <end position="1503"/>
    </location>
</feature>
<dbReference type="PANTHER" id="PTHR36453">
    <property type="entry name" value="SECRETED PROTEIN-RELATED"/>
    <property type="match status" value="1"/>
</dbReference>
<evidence type="ECO:0000259" key="3">
    <source>
        <dbReference type="Pfam" id="PF18962"/>
    </source>
</evidence>
<evidence type="ECO:0000313" key="4">
    <source>
        <dbReference type="EMBL" id="SHN02783.1"/>
    </source>
</evidence>
<dbReference type="SMART" id="SM00710">
    <property type="entry name" value="PbH1"/>
    <property type="match status" value="10"/>
</dbReference>
<feature type="domain" description="Malectin" evidence="1">
    <location>
        <begin position="1049"/>
        <end position="1182"/>
    </location>
</feature>
<dbReference type="InterPro" id="IPR013783">
    <property type="entry name" value="Ig-like_fold"/>
</dbReference>
<accession>A0A1M7NGG7</accession>
<dbReference type="Pfam" id="PF18962">
    <property type="entry name" value="Por_Secre_tail"/>
    <property type="match status" value="1"/>
</dbReference>
<sequence length="1643" mass="182179">MKKLISILLLLLVTIAIPAVSHGASYYFSQQNGNDSRSFSQAQNPDTPWKSIEKLNAIFPSLKPGDKVLFRRGETFFGTIVMSNSGTSTSPIVIGAYGSGDMPVITGLVDIKNWKSVGNGIYESVQSGLKAQATNMVVINDKDKEMGRYPNSDSKNKGYLTYESTGWNSITDKDLSSWPNWTGAEVVIRKIYWILDRHKITSHSGNTIKYASNSETAYQPKAEFGYFIQNHIKTLDQEGEWYYDAKNAKINVFFGSESPSQNKVQVATLNSLLTQVKRVDYVTIENLYFKGANSNAIELSTGKNIIIRNSKVAFAGVNGINAEGNHNLLLENNAVLNIHNSGLELKSCDHAVIKNNLIQDIQLLPGMGKSGDGSGFGIFSPNDDNLIEGNRIINSGYVGIRFGGNNSEVKNNFINNFNKTKNDGGGIYVYTGNSNETFYNRKVIGNIILNGHGVVEGTNIRSALAKPQSEGIYLDDNTTGVEVAYNTIAHISSKGIYLHNARQNKIHNNLIYNSTYQLFFRNDHMGADIRNNSVENNIFFSQRGEQNNLNLSSIKNDLSQMAGFSNNVYANPLTDNYRIINKYNMGTSYEKTRILDLDGWKALYGKDYGSKIHPVNIPSYEINSLIGKNKYSNEGFDGHADYVTVKNGKTSWVKDSKLDNGALRVTGSGTFEINVSIGKIVEGKNYLVKFSGIGNKDFAGKAYFRQKFSPWRTISAVSAVEFNSARNEYEILLTPATSSDETVLMFKFENVSSADFQLDNLSVYEADLRLTNPDDKIFFAYNDEAKEKSFSLAGEYVDMHGKTYSGSVKIAPYRSIILIKTSDNKISQPEPIQQARVIIPEYGSGMIEGDDLAITLEVDAGREPEVEKVNYYYCEKLISSETDTPLASTWKSVPYGSHYIYAEAVDIYGRTVFSDSVAIQVKKENVLPVINFVDPLEDLTIETQQSIQIKGSAIDLDGTVAQVNLLVNGRKVDTSTSSPYEFSWESSEAGMYTLALQVIDNDGGVGVSGQVKITVNNMLGETGSVPSEPIASPGEDLNLEPQFSLFVNLGTQKEVSYQEKSFQGEQLVAGDIIGKTYTYSNTKFAEPLFQTERNGEDFMIAVDLPNDTYTVTTYHNELYFGQSGPTARQGRRIFDIAIEGVEVKKNFDIYVSSNNQPTALTFRNVEVKDGKLDLRLAASANRATISGLSIVSETETKESAYELTPVMRLKTGYYRVVNYDGEDYTPDYNLGYFSPSSTYTNRKASNDKLFQNARTAEVLKYSIPVENGTYTIKTFHNELYYGNGGPQGVAGGRVFDISIENKLVKDDFDLFVENNNKQTILTFENIQVADGVLNLDMVASKNRATISALAIYKATGTKTTSEVTNHAFYINAGGDTDETVSGDKYLAEGNNQSYYNKASYRFENTSASREKLFQTERNGSDLRYSIPVPNGSYTVLTLHNELWFGLEGPSARAGRRVFDINLEGQLVKSDFDIYLENRNAPTILAFENVEVKDGILDLKMIAKENRASISGIAIIGTSAKSGIAGANLRGYREMFGRGYKEMIGRGYKEMDIYLDEPMGNSTRIFPNPAKEKTTVELGQEIGQGRVLIHNMSGQLVGQYELDWIRTAGNQYTVPLDNLSQGMYLISITDDQTVVDKQRLIVSP</sequence>